<gene>
    <name evidence="13" type="ORF">PIN31115_01322</name>
</gene>
<evidence type="ECO:0000256" key="5">
    <source>
        <dbReference type="ARBA" id="ARBA00022692"/>
    </source>
</evidence>
<keyword evidence="3" id="KW-0813">Transport</keyword>
<evidence type="ECO:0000313" key="14">
    <source>
        <dbReference type="Proteomes" id="UP000333828"/>
    </source>
</evidence>
<name>A0A5E4TAV1_9BURK</name>
<evidence type="ECO:0000256" key="4">
    <source>
        <dbReference type="ARBA" id="ARBA00022452"/>
    </source>
</evidence>
<evidence type="ECO:0000313" key="13">
    <source>
        <dbReference type="EMBL" id="VVD85260.1"/>
    </source>
</evidence>
<keyword evidence="5" id="KW-0812">Transmembrane</keyword>
<dbReference type="PANTHER" id="PTHR34501">
    <property type="entry name" value="PROTEIN YDDL-RELATED"/>
    <property type="match status" value="1"/>
</dbReference>
<dbReference type="SUPFAM" id="SSF56935">
    <property type="entry name" value="Porins"/>
    <property type="match status" value="1"/>
</dbReference>
<evidence type="ECO:0000256" key="6">
    <source>
        <dbReference type="ARBA" id="ARBA00022729"/>
    </source>
</evidence>
<feature type="chain" id="PRO_5022683207" evidence="11">
    <location>
        <begin position="21"/>
        <end position="358"/>
    </location>
</feature>
<feature type="signal peptide" evidence="11">
    <location>
        <begin position="1"/>
        <end position="20"/>
    </location>
</feature>
<evidence type="ECO:0000256" key="10">
    <source>
        <dbReference type="ARBA" id="ARBA00023237"/>
    </source>
</evidence>
<evidence type="ECO:0000256" key="2">
    <source>
        <dbReference type="ARBA" id="ARBA00011233"/>
    </source>
</evidence>
<dbReference type="InterPro" id="IPR033900">
    <property type="entry name" value="Gram_neg_porin_domain"/>
</dbReference>
<reference evidence="13 14" key="1">
    <citation type="submission" date="2019-08" db="EMBL/GenBank/DDBJ databases">
        <authorList>
            <person name="Peeters C."/>
        </authorList>
    </citation>
    <scope>NUCLEOTIDE SEQUENCE [LARGE SCALE GENOMIC DNA]</scope>
    <source>
        <strain evidence="13 14">LMG 31115</strain>
    </source>
</reference>
<evidence type="ECO:0000256" key="1">
    <source>
        <dbReference type="ARBA" id="ARBA00004571"/>
    </source>
</evidence>
<dbReference type="CDD" id="cd00342">
    <property type="entry name" value="gram_neg_porins"/>
    <property type="match status" value="1"/>
</dbReference>
<evidence type="ECO:0000256" key="11">
    <source>
        <dbReference type="SAM" id="SignalP"/>
    </source>
</evidence>
<dbReference type="RefSeq" id="WP_150683329.1">
    <property type="nucleotide sequence ID" value="NZ_CABPSI010000001.1"/>
</dbReference>
<dbReference type="PRINTS" id="PR00184">
    <property type="entry name" value="NEISSPPORIN"/>
</dbReference>
<dbReference type="InterPro" id="IPR002299">
    <property type="entry name" value="Porin_Neis"/>
</dbReference>
<dbReference type="AlphaFoldDB" id="A0A5E4TAV1"/>
<evidence type="ECO:0000259" key="12">
    <source>
        <dbReference type="Pfam" id="PF13609"/>
    </source>
</evidence>
<protein>
    <submittedName>
        <fullName evidence="13">Outer membrane porin protein</fullName>
    </submittedName>
</protein>
<accession>A0A5E4TAV1</accession>
<keyword evidence="10" id="KW-0998">Cell outer membrane</keyword>
<evidence type="ECO:0000256" key="9">
    <source>
        <dbReference type="ARBA" id="ARBA00023136"/>
    </source>
</evidence>
<dbReference type="EMBL" id="CABPSI010000001">
    <property type="protein sequence ID" value="VVD85260.1"/>
    <property type="molecule type" value="Genomic_DNA"/>
</dbReference>
<comment type="subunit">
    <text evidence="2">Homotrimer.</text>
</comment>
<keyword evidence="8" id="KW-0626">Porin</keyword>
<evidence type="ECO:0000256" key="8">
    <source>
        <dbReference type="ARBA" id="ARBA00023114"/>
    </source>
</evidence>
<dbReference type="Pfam" id="PF13609">
    <property type="entry name" value="Porin_4"/>
    <property type="match status" value="1"/>
</dbReference>
<evidence type="ECO:0000256" key="3">
    <source>
        <dbReference type="ARBA" id="ARBA00022448"/>
    </source>
</evidence>
<dbReference type="InterPro" id="IPR050298">
    <property type="entry name" value="Gram-neg_bact_OMP"/>
</dbReference>
<dbReference type="InterPro" id="IPR023614">
    <property type="entry name" value="Porin_dom_sf"/>
</dbReference>
<dbReference type="GO" id="GO:0006811">
    <property type="term" value="P:monoatomic ion transport"/>
    <property type="evidence" value="ECO:0007669"/>
    <property type="project" value="UniProtKB-KW"/>
</dbReference>
<keyword evidence="7" id="KW-0406">Ion transport</keyword>
<proteinExistence type="predicted"/>
<keyword evidence="14" id="KW-1185">Reference proteome</keyword>
<comment type="subcellular location">
    <subcellularLocation>
        <location evidence="1">Cell outer membrane</location>
        <topology evidence="1">Multi-pass membrane protein</topology>
    </subcellularLocation>
</comment>
<organism evidence="13 14">
    <name type="scientific">Pandoraea iniqua</name>
    <dbReference type="NCBI Taxonomy" id="2508288"/>
    <lineage>
        <taxon>Bacteria</taxon>
        <taxon>Pseudomonadati</taxon>
        <taxon>Pseudomonadota</taxon>
        <taxon>Betaproteobacteria</taxon>
        <taxon>Burkholderiales</taxon>
        <taxon>Burkholderiaceae</taxon>
        <taxon>Pandoraea</taxon>
    </lineage>
</organism>
<feature type="domain" description="Porin" evidence="12">
    <location>
        <begin position="10"/>
        <end position="328"/>
    </location>
</feature>
<dbReference type="PANTHER" id="PTHR34501:SF9">
    <property type="entry name" value="MAJOR OUTER MEMBRANE PROTEIN P.IA"/>
    <property type="match status" value="1"/>
</dbReference>
<dbReference type="Proteomes" id="UP000333828">
    <property type="component" value="Unassembled WGS sequence"/>
</dbReference>
<keyword evidence="9" id="KW-0472">Membrane</keyword>
<dbReference type="GO" id="GO:0009279">
    <property type="term" value="C:cell outer membrane"/>
    <property type="evidence" value="ECO:0007669"/>
    <property type="project" value="UniProtKB-SubCell"/>
</dbReference>
<keyword evidence="4" id="KW-1134">Transmembrane beta strand</keyword>
<sequence>MKKIAVGLIAFFLISSTALAQSNVTIYGAIDEAVVYSNNAGGGSVVQMLDSYHWNTVFGFRGTEDLGGGLKVVFDLASYFNLSNGKQFRSDTFFSRSAWVGLSKAEYGTLTFGHHNDFSVLLLGNSPGFNSTFSQTPANADHMAGGYVNNSASYRSPTFGGFTLFALYALPGGTSDTYNRGRAMSFALSYADERFKAAAVGTKINGVNFTPTLAGMKSFLGQTVTPYRSFAVDSQNIYGASASYKFAEKWTAGLSFTDVAFAGFGKYESIRSGTVDVIYDFQPDLKITLGYGRSALGSGRLSNYSLFVDKFLSKRTDIYVGTSFVTSSGATQSAVLFPLAPSTTSRQFAVATGIRTFF</sequence>
<dbReference type="Gene3D" id="2.40.160.10">
    <property type="entry name" value="Porin"/>
    <property type="match status" value="1"/>
</dbReference>
<dbReference type="GO" id="GO:0015288">
    <property type="term" value="F:porin activity"/>
    <property type="evidence" value="ECO:0007669"/>
    <property type="project" value="UniProtKB-KW"/>
</dbReference>
<dbReference type="GO" id="GO:0046930">
    <property type="term" value="C:pore complex"/>
    <property type="evidence" value="ECO:0007669"/>
    <property type="project" value="UniProtKB-KW"/>
</dbReference>
<evidence type="ECO:0000256" key="7">
    <source>
        <dbReference type="ARBA" id="ARBA00023065"/>
    </source>
</evidence>
<keyword evidence="6 11" id="KW-0732">Signal</keyword>